<dbReference type="AlphaFoldDB" id="A0A4U8YZ58"/>
<organism evidence="1 2">
    <name type="scientific">Desulfoluna butyratoxydans</name>
    <dbReference type="NCBI Taxonomy" id="231438"/>
    <lineage>
        <taxon>Bacteria</taxon>
        <taxon>Pseudomonadati</taxon>
        <taxon>Thermodesulfobacteriota</taxon>
        <taxon>Desulfobacteria</taxon>
        <taxon>Desulfobacterales</taxon>
        <taxon>Desulfolunaceae</taxon>
        <taxon>Desulfoluna</taxon>
    </lineage>
</organism>
<dbReference type="Proteomes" id="UP000507962">
    <property type="component" value="Unassembled WGS sequence"/>
</dbReference>
<name>A0A4U8YZ58_9BACT</name>
<proteinExistence type="predicted"/>
<dbReference type="RefSeq" id="WP_180145670.1">
    <property type="nucleotide sequence ID" value="NZ_CAADHO010000012.1"/>
</dbReference>
<protein>
    <submittedName>
        <fullName evidence="1">Uncharacterized protein</fullName>
    </submittedName>
</protein>
<sequence length="91" mass="10056">MAAKKTTSTAAKGKKTEQVAYVGPEVRQPVHIIRYQVFRNGLPKEVAAFFKERAELKRFLVPVEALAPAMADLNNPESLLARKYAEAKGAK</sequence>
<evidence type="ECO:0000313" key="1">
    <source>
        <dbReference type="EMBL" id="VFQ46913.1"/>
    </source>
</evidence>
<keyword evidence="2" id="KW-1185">Reference proteome</keyword>
<gene>
    <name evidence="1" type="ORF">MSL71_45950</name>
</gene>
<accession>A0A4U8YZ58</accession>
<evidence type="ECO:0000313" key="2">
    <source>
        <dbReference type="Proteomes" id="UP000507962"/>
    </source>
</evidence>
<reference evidence="1 2" key="1">
    <citation type="submission" date="2019-03" db="EMBL/GenBank/DDBJ databases">
        <authorList>
            <person name="Nijsse B."/>
        </authorList>
    </citation>
    <scope>NUCLEOTIDE SEQUENCE [LARGE SCALE GENOMIC DNA]</scope>
    <source>
        <strain evidence="1">Desulfoluna butyratoxydans MSL71</strain>
    </source>
</reference>
<dbReference type="EMBL" id="CAADHO010000012">
    <property type="protein sequence ID" value="VFQ46913.1"/>
    <property type="molecule type" value="Genomic_DNA"/>
</dbReference>